<evidence type="ECO:0000313" key="5">
    <source>
        <dbReference type="Proteomes" id="UP001595711"/>
    </source>
</evidence>
<accession>A0ABV7VJE2</accession>
<name>A0ABV7VJE2_9PROT</name>
<evidence type="ECO:0000259" key="1">
    <source>
        <dbReference type="Pfam" id="PF01968"/>
    </source>
</evidence>
<keyword evidence="5" id="KW-1185">Reference proteome</keyword>
<evidence type="ECO:0000259" key="2">
    <source>
        <dbReference type="Pfam" id="PF05378"/>
    </source>
</evidence>
<dbReference type="InterPro" id="IPR008040">
    <property type="entry name" value="Hydant_A_N"/>
</dbReference>
<dbReference type="EMBL" id="JBHRYJ010000005">
    <property type="protein sequence ID" value="MFC3677630.1"/>
    <property type="molecule type" value="Genomic_DNA"/>
</dbReference>
<reference evidence="5" key="1">
    <citation type="journal article" date="2019" name="Int. J. Syst. Evol. Microbiol.">
        <title>The Global Catalogue of Microorganisms (GCM) 10K type strain sequencing project: providing services to taxonomists for standard genome sequencing and annotation.</title>
        <authorList>
            <consortium name="The Broad Institute Genomics Platform"/>
            <consortium name="The Broad Institute Genome Sequencing Center for Infectious Disease"/>
            <person name="Wu L."/>
            <person name="Ma J."/>
        </authorList>
    </citation>
    <scope>NUCLEOTIDE SEQUENCE [LARGE SCALE GENOMIC DNA]</scope>
    <source>
        <strain evidence="5">KCTC 42182</strain>
    </source>
</reference>
<dbReference type="Pfam" id="PF05378">
    <property type="entry name" value="Hydant_A_N"/>
    <property type="match status" value="1"/>
</dbReference>
<gene>
    <name evidence="4" type="ORF">ACFOOQ_18910</name>
</gene>
<dbReference type="PANTHER" id="PTHR11365">
    <property type="entry name" value="5-OXOPROLINASE RELATED"/>
    <property type="match status" value="1"/>
</dbReference>
<evidence type="ECO:0000259" key="3">
    <source>
        <dbReference type="Pfam" id="PF19278"/>
    </source>
</evidence>
<feature type="domain" description="Hydantoinase A/oxoprolinase" evidence="1">
    <location>
        <begin position="198"/>
        <end position="486"/>
    </location>
</feature>
<feature type="domain" description="Hydantoinase/oxoprolinase N-terminal" evidence="2">
    <location>
        <begin position="5"/>
        <end position="177"/>
    </location>
</feature>
<organism evidence="4 5">
    <name type="scientific">Ferrovibrio xuzhouensis</name>
    <dbReference type="NCBI Taxonomy" id="1576914"/>
    <lineage>
        <taxon>Bacteria</taxon>
        <taxon>Pseudomonadati</taxon>
        <taxon>Pseudomonadota</taxon>
        <taxon>Alphaproteobacteria</taxon>
        <taxon>Rhodospirillales</taxon>
        <taxon>Rhodospirillaceae</taxon>
        <taxon>Ferrovibrio</taxon>
    </lineage>
</organism>
<dbReference type="Pfam" id="PF19278">
    <property type="entry name" value="Hydant_A_C"/>
    <property type="match status" value="1"/>
</dbReference>
<dbReference type="PANTHER" id="PTHR11365:SF23">
    <property type="entry name" value="HYPOTHETICAL 5-OXOPROLINASE (EUROFUNG)-RELATED"/>
    <property type="match status" value="1"/>
</dbReference>
<protein>
    <submittedName>
        <fullName evidence="4">Hydantoinase/oxoprolinase family protein</fullName>
    </submittedName>
</protein>
<dbReference type="Pfam" id="PF01968">
    <property type="entry name" value="Hydantoinase_A"/>
    <property type="match status" value="1"/>
</dbReference>
<dbReference type="InterPro" id="IPR045079">
    <property type="entry name" value="Oxoprolinase-like"/>
</dbReference>
<sequence length="682" mass="72072">MGWIVGIDVGGTFTDLIGIEPALGKVALAKVPTTLDNQAFGVLAALEKGGIALADTDTIVHGTTTTTNALLERKVARIGLITTKGFRDSLELGRRTRPQPYGLTGSFEPLVPRQWRLEVPERMDADGGVVVPLDEAAVRAAAEQLKAAGCEALVIHFLHSYLNPAHEKRALEIAAEVWPNHYITAGHQLLSEYREYERGTTACVNASVQPVLHRYIERLNGELKSKGFRRDLLVMQGNGGTIAAGIVSEAAVNTVMSGPASGVMAAAYTARAAGLPNVITYDMGGTSSDVGLIQDGVPQVSSELELEYAMPIHVPMVDVHTIGAGGGSIAHINEAGMLQVGPESAGARPGPICYGRGGTRPTITDANLVLGRLNPDGLLSVDSKVSLDDVKTAVARDVGQPLGLATDEAAAAILRIANDKMAGAIRMVSLSRGHDPRDFALFAFGGAGPLHAAALARELGIPKLLIPARPGITNALGCVVADLRHDYVRTVNKPLSDLPDGLVAAVLAAQIAEGRATLARDGVAVDEVQVLHTADMQFQGQSHLLTVAVPDPAISRDALQKAFDAAYWHRFEVELPEIRAVLVNLHTAVIGRRPDLSLDRLLAAEPAKDVAGAQKGSRKVWYDAGGWQETPVYDRERLPRGASFMGPAILEQLDTTVVIEPGNRVDVDKLGNLIVAVSAGQG</sequence>
<dbReference type="InterPro" id="IPR043129">
    <property type="entry name" value="ATPase_NBD"/>
</dbReference>
<comment type="caution">
    <text evidence="4">The sequence shown here is derived from an EMBL/GenBank/DDBJ whole genome shotgun (WGS) entry which is preliminary data.</text>
</comment>
<dbReference type="RefSeq" id="WP_379729199.1">
    <property type="nucleotide sequence ID" value="NZ_JBHRYJ010000005.1"/>
</dbReference>
<proteinExistence type="predicted"/>
<dbReference type="InterPro" id="IPR002821">
    <property type="entry name" value="Hydantoinase_A"/>
</dbReference>
<dbReference type="Proteomes" id="UP001595711">
    <property type="component" value="Unassembled WGS sequence"/>
</dbReference>
<feature type="domain" description="Acetophenone carboxylase-like C-terminal" evidence="3">
    <location>
        <begin position="517"/>
        <end position="669"/>
    </location>
</feature>
<evidence type="ECO:0000313" key="4">
    <source>
        <dbReference type="EMBL" id="MFC3677630.1"/>
    </source>
</evidence>
<dbReference type="InterPro" id="IPR049517">
    <property type="entry name" value="ACX-like_C"/>
</dbReference>
<dbReference type="SUPFAM" id="SSF53067">
    <property type="entry name" value="Actin-like ATPase domain"/>
    <property type="match status" value="1"/>
</dbReference>